<dbReference type="Proteomes" id="UP001205105">
    <property type="component" value="Unassembled WGS sequence"/>
</dbReference>
<organism evidence="3 4">
    <name type="scientific">Chlorella ohadii</name>
    <dbReference type="NCBI Taxonomy" id="2649997"/>
    <lineage>
        <taxon>Eukaryota</taxon>
        <taxon>Viridiplantae</taxon>
        <taxon>Chlorophyta</taxon>
        <taxon>core chlorophytes</taxon>
        <taxon>Trebouxiophyceae</taxon>
        <taxon>Chlorellales</taxon>
        <taxon>Chlorellaceae</taxon>
        <taxon>Chlorella clade</taxon>
        <taxon>Chlorella</taxon>
    </lineage>
</organism>
<gene>
    <name evidence="3" type="ORF">COHA_001071</name>
</gene>
<dbReference type="EMBL" id="JADXDR010000018">
    <property type="protein sequence ID" value="KAI7845364.1"/>
    <property type="molecule type" value="Genomic_DNA"/>
</dbReference>
<keyword evidence="4" id="KW-1185">Reference proteome</keyword>
<keyword evidence="2" id="KW-0812">Transmembrane</keyword>
<evidence type="ECO:0000256" key="2">
    <source>
        <dbReference type="SAM" id="Phobius"/>
    </source>
</evidence>
<proteinExistence type="predicted"/>
<keyword evidence="2" id="KW-0472">Membrane</keyword>
<name>A0AAD5DZY4_9CHLO</name>
<keyword evidence="2" id="KW-1133">Transmembrane helix</keyword>
<accession>A0AAD5DZY4</accession>
<evidence type="ECO:0000256" key="1">
    <source>
        <dbReference type="SAM" id="MobiDB-lite"/>
    </source>
</evidence>
<evidence type="ECO:0000313" key="4">
    <source>
        <dbReference type="Proteomes" id="UP001205105"/>
    </source>
</evidence>
<feature type="region of interest" description="Disordered" evidence="1">
    <location>
        <begin position="244"/>
        <end position="263"/>
    </location>
</feature>
<feature type="transmembrane region" description="Helical" evidence="2">
    <location>
        <begin position="93"/>
        <end position="116"/>
    </location>
</feature>
<reference evidence="3" key="1">
    <citation type="submission" date="2020-11" db="EMBL/GenBank/DDBJ databases">
        <title>Chlorella ohadii genome sequencing and assembly.</title>
        <authorList>
            <person name="Murik O."/>
            <person name="Treves H."/>
            <person name="Kedem I."/>
            <person name="Shotland Y."/>
            <person name="Kaplan A."/>
        </authorList>
    </citation>
    <scope>NUCLEOTIDE SEQUENCE</scope>
    <source>
        <strain evidence="3">1</strain>
    </source>
</reference>
<sequence length="308" mass="33396">MALDLRFSSSSGLEQGFRAQRVMDGYRTQLGTEAVRAAAWTIAAVKAAAEGNRNAVAGLALGALSSAVLVPLYMRKHRQLAQRPQRGLALRLLFAAVIAANLLQCLLGMLFFQAIYQEGDTAGPPNVFARLRACMLAVANCGVLWLVFYGRMAPLPFRYQWPQLTLAAAIMLWCTDQTCSNSNLQAGHAELHRVLRHLVLPMLLPATTFSLPDSSGLQAGPGPEARALCQTHQPAEVQQRARLLRRVQQQQRQQQPSGSQGEGAVVSSLPVAARQRAQAWLLAAVFVYILWSSWPAHTAPMPPAAAGV</sequence>
<feature type="compositionally biased region" description="Low complexity" evidence="1">
    <location>
        <begin position="244"/>
        <end position="255"/>
    </location>
</feature>
<dbReference type="AlphaFoldDB" id="A0AAD5DZY4"/>
<feature type="transmembrane region" description="Helical" evidence="2">
    <location>
        <begin position="55"/>
        <end position="73"/>
    </location>
</feature>
<protein>
    <submittedName>
        <fullName evidence="3">Uncharacterized protein</fullName>
    </submittedName>
</protein>
<feature type="transmembrane region" description="Helical" evidence="2">
    <location>
        <begin position="277"/>
        <end position="294"/>
    </location>
</feature>
<evidence type="ECO:0000313" key="3">
    <source>
        <dbReference type="EMBL" id="KAI7845364.1"/>
    </source>
</evidence>
<feature type="transmembrane region" description="Helical" evidence="2">
    <location>
        <begin position="128"/>
        <end position="149"/>
    </location>
</feature>
<comment type="caution">
    <text evidence="3">The sequence shown here is derived from an EMBL/GenBank/DDBJ whole genome shotgun (WGS) entry which is preliminary data.</text>
</comment>